<sequence>MIRKVELQDAHALADIYNHYIAHSTATFDIRPIGEEEMRKRIATLSACHPYFVCEEEGKIAGYCYAHPWKEKDAYSRTLETTVYLAPGQERKGIGTQLMRQLIDECRRSEVHSLIACITEDNQASCLFHERLGFTQVSHFKEAGFKFGKWVGIIDYQLIL</sequence>
<dbReference type="PANTHER" id="PTHR43072">
    <property type="entry name" value="N-ACETYLTRANSFERASE"/>
    <property type="match status" value="1"/>
</dbReference>
<keyword evidence="5" id="KW-1185">Reference proteome</keyword>
<dbReference type="EMBL" id="JACSPP010000002">
    <property type="protein sequence ID" value="MBD8038979.1"/>
    <property type="molecule type" value="Genomic_DNA"/>
</dbReference>
<proteinExistence type="predicted"/>
<gene>
    <name evidence="4" type="ORF">H9625_00700</name>
</gene>
<evidence type="ECO:0000313" key="5">
    <source>
        <dbReference type="Proteomes" id="UP000620874"/>
    </source>
</evidence>
<dbReference type="PROSITE" id="PS51186">
    <property type="entry name" value="GNAT"/>
    <property type="match status" value="1"/>
</dbReference>
<feature type="domain" description="N-acetyltransferase" evidence="3">
    <location>
        <begin position="1"/>
        <end position="160"/>
    </location>
</feature>
<dbReference type="InterPro" id="IPR016181">
    <property type="entry name" value="Acyl_CoA_acyltransferase"/>
</dbReference>
<evidence type="ECO:0000313" key="4">
    <source>
        <dbReference type="EMBL" id="MBD8038979.1"/>
    </source>
</evidence>
<dbReference type="Proteomes" id="UP000620874">
    <property type="component" value="Unassembled WGS sequence"/>
</dbReference>
<evidence type="ECO:0000256" key="2">
    <source>
        <dbReference type="ARBA" id="ARBA00023315"/>
    </source>
</evidence>
<accession>A0ABR8Y4L8</accession>
<reference evidence="4 5" key="1">
    <citation type="submission" date="2020-08" db="EMBL/GenBank/DDBJ databases">
        <title>A Genomic Blueprint of the Chicken Gut Microbiome.</title>
        <authorList>
            <person name="Gilroy R."/>
            <person name="Ravi A."/>
            <person name="Getino M."/>
            <person name="Pursley I."/>
            <person name="Horton D.L."/>
            <person name="Alikhan N.-F."/>
            <person name="Baker D."/>
            <person name="Gharbi K."/>
            <person name="Hall N."/>
            <person name="Watson M."/>
            <person name="Adriaenssens E.M."/>
            <person name="Foster-Nyarko E."/>
            <person name="Jarju S."/>
            <person name="Secka A."/>
            <person name="Antonio M."/>
            <person name="Oren A."/>
            <person name="Chaudhuri R."/>
            <person name="La Ragione R.M."/>
            <person name="Hildebrand F."/>
            <person name="Pallen M.J."/>
        </authorList>
    </citation>
    <scope>NUCLEOTIDE SEQUENCE [LARGE SCALE GENOMIC DNA]</scope>
    <source>
        <strain evidence="4 5">Sa1CVN1</strain>
    </source>
</reference>
<dbReference type="Gene3D" id="3.40.630.30">
    <property type="match status" value="1"/>
</dbReference>
<evidence type="ECO:0000256" key="1">
    <source>
        <dbReference type="ARBA" id="ARBA00022679"/>
    </source>
</evidence>
<dbReference type="RefSeq" id="WP_013618693.1">
    <property type="nucleotide sequence ID" value="NZ_JACSPP010000002.1"/>
</dbReference>
<protein>
    <submittedName>
        <fullName evidence="4">N-acetyltransferase</fullName>
    </submittedName>
</protein>
<organism evidence="4 5">
    <name type="scientific">Phocaeicola intestinalis</name>
    <dbReference type="NCBI Taxonomy" id="2762212"/>
    <lineage>
        <taxon>Bacteria</taxon>
        <taxon>Pseudomonadati</taxon>
        <taxon>Bacteroidota</taxon>
        <taxon>Bacteroidia</taxon>
        <taxon>Bacteroidales</taxon>
        <taxon>Bacteroidaceae</taxon>
        <taxon>Phocaeicola</taxon>
    </lineage>
</organism>
<dbReference type="InterPro" id="IPR000182">
    <property type="entry name" value="GNAT_dom"/>
</dbReference>
<evidence type="ECO:0000259" key="3">
    <source>
        <dbReference type="PROSITE" id="PS51186"/>
    </source>
</evidence>
<keyword evidence="1" id="KW-0808">Transferase</keyword>
<dbReference type="Pfam" id="PF13420">
    <property type="entry name" value="Acetyltransf_4"/>
    <property type="match status" value="1"/>
</dbReference>
<dbReference type="CDD" id="cd04301">
    <property type="entry name" value="NAT_SF"/>
    <property type="match status" value="1"/>
</dbReference>
<name>A0ABR8Y4L8_9BACT</name>
<keyword evidence="2" id="KW-0012">Acyltransferase</keyword>
<dbReference type="SUPFAM" id="SSF55729">
    <property type="entry name" value="Acyl-CoA N-acyltransferases (Nat)"/>
    <property type="match status" value="1"/>
</dbReference>
<comment type="caution">
    <text evidence="4">The sequence shown here is derived from an EMBL/GenBank/DDBJ whole genome shotgun (WGS) entry which is preliminary data.</text>
</comment>
<dbReference type="PANTHER" id="PTHR43072:SF23">
    <property type="entry name" value="UPF0039 PROTEIN C11D3.02C"/>
    <property type="match status" value="1"/>
</dbReference>